<sequence>VKASEDDPRVVIENSHTHKQTAYRITSIEEILGDAKEDSKETEKEQEGEEPEGEESDNESKDPNYDPAKGMRKRR</sequence>
<accession>A0ACA9SU02</accession>
<keyword evidence="2" id="KW-1185">Reference proteome</keyword>
<comment type="caution">
    <text evidence="1">The sequence shown here is derived from an EMBL/GenBank/DDBJ whole genome shotgun (WGS) entry which is preliminary data.</text>
</comment>
<feature type="non-terminal residue" evidence="1">
    <location>
        <position position="75"/>
    </location>
</feature>
<reference evidence="1" key="1">
    <citation type="submission" date="2021-06" db="EMBL/GenBank/DDBJ databases">
        <authorList>
            <person name="Kallberg Y."/>
            <person name="Tangrot J."/>
            <person name="Rosling A."/>
        </authorList>
    </citation>
    <scope>NUCLEOTIDE SEQUENCE</scope>
    <source>
        <strain evidence="1">MA461A</strain>
    </source>
</reference>
<evidence type="ECO:0000313" key="1">
    <source>
        <dbReference type="EMBL" id="CAG8849000.1"/>
    </source>
</evidence>
<feature type="non-terminal residue" evidence="1">
    <location>
        <position position="1"/>
    </location>
</feature>
<gene>
    <name evidence="1" type="ORF">RPERSI_LOCUS35398</name>
</gene>
<evidence type="ECO:0000313" key="2">
    <source>
        <dbReference type="Proteomes" id="UP000789920"/>
    </source>
</evidence>
<protein>
    <submittedName>
        <fullName evidence="1">11466_t:CDS:1</fullName>
    </submittedName>
</protein>
<proteinExistence type="predicted"/>
<organism evidence="1 2">
    <name type="scientific">Racocetra persica</name>
    <dbReference type="NCBI Taxonomy" id="160502"/>
    <lineage>
        <taxon>Eukaryota</taxon>
        <taxon>Fungi</taxon>
        <taxon>Fungi incertae sedis</taxon>
        <taxon>Mucoromycota</taxon>
        <taxon>Glomeromycotina</taxon>
        <taxon>Glomeromycetes</taxon>
        <taxon>Diversisporales</taxon>
        <taxon>Gigasporaceae</taxon>
        <taxon>Racocetra</taxon>
    </lineage>
</organism>
<dbReference type="Proteomes" id="UP000789920">
    <property type="component" value="Unassembled WGS sequence"/>
</dbReference>
<name>A0ACA9SU02_9GLOM</name>
<dbReference type="EMBL" id="CAJVQC010163338">
    <property type="protein sequence ID" value="CAG8849000.1"/>
    <property type="molecule type" value="Genomic_DNA"/>
</dbReference>